<dbReference type="InterPro" id="IPR042213">
    <property type="entry name" value="NBD_C_sf"/>
</dbReference>
<evidence type="ECO:0000256" key="1">
    <source>
        <dbReference type="ARBA" id="ARBA00005715"/>
    </source>
</evidence>
<sequence length="454" mass="49845">MTKEDGLLLAFYGDDFTGSADAMESLSASGYRTVLFLETPTPEMIERFDGIRCIGVAGTSRAKRPADMEQELRPVFRRLAEMKVPIVHYKTCSTFDSSPEVGSIGRAIEVAREYFSGQEVIPLLAGAPPLGRYTLFGHHFANIQHTVYRLDRHPVMSKHPITPMGESDLRIHLGEQTSEYIGLMNILELDGSMDTVRERFKEKLGHPGILLFDVLDDERLSVAGRLIWETAGDRSSFVVGSSGIGYALKSYWQSAGFEPGSHQKPVSVKPSDQVLAVSGSCSMVTRHQIENALEQGFHGIKIPAEQIVKSGSTPRELLDQAISLLQAGYSVIMYTAMGPDDESIAETRKHFNEMGMEDFQSGEHIGGQLGRWMREIVLATGVRRIIIAGGDTSGFVTRQLGVYGLEMMIPVSPGAPLCRAYSTDEKMNGMEVALKGGQLGSPDYFVKVRQASSI</sequence>
<feature type="domain" description="Four-carbon acid sugar kinase nucleotide binding" evidence="8">
    <location>
        <begin position="275"/>
        <end position="445"/>
    </location>
</feature>
<keyword evidence="3" id="KW-0547">Nucleotide-binding</keyword>
<dbReference type="OrthoDB" id="9778478at2"/>
<evidence type="ECO:0000259" key="8">
    <source>
        <dbReference type="Pfam" id="PF17042"/>
    </source>
</evidence>
<dbReference type="EMBL" id="SMRT01000003">
    <property type="protein sequence ID" value="TDF98743.1"/>
    <property type="molecule type" value="Genomic_DNA"/>
</dbReference>
<keyword evidence="6" id="KW-0119">Carbohydrate metabolism</keyword>
<evidence type="ECO:0000313" key="9">
    <source>
        <dbReference type="EMBL" id="TDF98743.1"/>
    </source>
</evidence>
<keyword evidence="2" id="KW-0808">Transferase</keyword>
<dbReference type="InterPro" id="IPR010737">
    <property type="entry name" value="4-carb_acid_sugar_kinase_N"/>
</dbReference>
<gene>
    <name evidence="9" type="ORF">E1757_09435</name>
</gene>
<dbReference type="RefSeq" id="WP_133227089.1">
    <property type="nucleotide sequence ID" value="NZ_SMRT01000003.1"/>
</dbReference>
<name>A0A4R5KSB4_9BACL</name>
<dbReference type="Proteomes" id="UP000295636">
    <property type="component" value="Unassembled WGS sequence"/>
</dbReference>
<dbReference type="SUPFAM" id="SSF142764">
    <property type="entry name" value="YgbK-like"/>
    <property type="match status" value="1"/>
</dbReference>
<dbReference type="GO" id="GO:0005524">
    <property type="term" value="F:ATP binding"/>
    <property type="evidence" value="ECO:0007669"/>
    <property type="project" value="UniProtKB-KW"/>
</dbReference>
<evidence type="ECO:0000313" key="10">
    <source>
        <dbReference type="Proteomes" id="UP000295636"/>
    </source>
</evidence>
<dbReference type="InterPro" id="IPR037051">
    <property type="entry name" value="4-carb_acid_sugar_kinase_N_sf"/>
</dbReference>
<dbReference type="InterPro" id="IPR031475">
    <property type="entry name" value="NBD_C"/>
</dbReference>
<dbReference type="Pfam" id="PF17042">
    <property type="entry name" value="NBD_C"/>
    <property type="match status" value="1"/>
</dbReference>
<evidence type="ECO:0000256" key="5">
    <source>
        <dbReference type="ARBA" id="ARBA00022840"/>
    </source>
</evidence>
<keyword evidence="5" id="KW-0067">ATP-binding</keyword>
<reference evidence="9 10" key="1">
    <citation type="submission" date="2019-03" db="EMBL/GenBank/DDBJ databases">
        <title>This is whole genome sequence of Paenibacillus sp MS74 strain.</title>
        <authorList>
            <person name="Trinh H.N."/>
        </authorList>
    </citation>
    <scope>NUCLEOTIDE SEQUENCE [LARGE SCALE GENOMIC DNA]</scope>
    <source>
        <strain evidence="9 10">MS74</strain>
    </source>
</reference>
<protein>
    <submittedName>
        <fullName evidence="9">Four-carbon acid sugar kinase family protein</fullName>
    </submittedName>
</protein>
<feature type="domain" description="Four-carbon acid sugar kinase N-terminal" evidence="7">
    <location>
        <begin position="9"/>
        <end position="248"/>
    </location>
</feature>
<evidence type="ECO:0000256" key="6">
    <source>
        <dbReference type="ARBA" id="ARBA00023277"/>
    </source>
</evidence>
<dbReference type="GO" id="GO:0016301">
    <property type="term" value="F:kinase activity"/>
    <property type="evidence" value="ECO:0007669"/>
    <property type="project" value="UniProtKB-KW"/>
</dbReference>
<evidence type="ECO:0000256" key="3">
    <source>
        <dbReference type="ARBA" id="ARBA00022741"/>
    </source>
</evidence>
<evidence type="ECO:0000256" key="2">
    <source>
        <dbReference type="ARBA" id="ARBA00022679"/>
    </source>
</evidence>
<keyword evidence="4 9" id="KW-0418">Kinase</keyword>
<dbReference type="AlphaFoldDB" id="A0A4R5KSB4"/>
<comment type="caution">
    <text evidence="9">The sequence shown here is derived from an EMBL/GenBank/DDBJ whole genome shotgun (WGS) entry which is preliminary data.</text>
</comment>
<dbReference type="Gene3D" id="3.40.980.20">
    <property type="entry name" value="Four-carbon acid sugar kinase, nucleotide binding domain"/>
    <property type="match status" value="1"/>
</dbReference>
<proteinExistence type="inferred from homology"/>
<organism evidence="9 10">
    <name type="scientific">Paenibacillus piri</name>
    <dbReference type="NCBI Taxonomy" id="2547395"/>
    <lineage>
        <taxon>Bacteria</taxon>
        <taxon>Bacillati</taxon>
        <taxon>Bacillota</taxon>
        <taxon>Bacilli</taxon>
        <taxon>Bacillales</taxon>
        <taxon>Paenibacillaceae</taxon>
        <taxon>Paenibacillus</taxon>
    </lineage>
</organism>
<evidence type="ECO:0000259" key="7">
    <source>
        <dbReference type="Pfam" id="PF07005"/>
    </source>
</evidence>
<accession>A0A4R5KSB4</accession>
<dbReference type="Pfam" id="PF07005">
    <property type="entry name" value="SBD_N"/>
    <property type="match status" value="1"/>
</dbReference>
<keyword evidence="10" id="KW-1185">Reference proteome</keyword>
<dbReference type="Gene3D" id="3.40.50.10840">
    <property type="entry name" value="Putative sugar-binding, N-terminal domain"/>
    <property type="match status" value="1"/>
</dbReference>
<evidence type="ECO:0000256" key="4">
    <source>
        <dbReference type="ARBA" id="ARBA00022777"/>
    </source>
</evidence>
<comment type="similarity">
    <text evidence="1">Belongs to the four-carbon acid sugar kinase family.</text>
</comment>